<evidence type="ECO:0000259" key="2">
    <source>
        <dbReference type="PROSITE" id="PS50994"/>
    </source>
</evidence>
<organism evidence="3 4">
    <name type="scientific">Actinospica acidithermotolerans</name>
    <dbReference type="NCBI Taxonomy" id="2828514"/>
    <lineage>
        <taxon>Bacteria</taxon>
        <taxon>Bacillati</taxon>
        <taxon>Actinomycetota</taxon>
        <taxon>Actinomycetes</taxon>
        <taxon>Catenulisporales</taxon>
        <taxon>Actinospicaceae</taxon>
        <taxon>Actinospica</taxon>
    </lineage>
</organism>
<dbReference type="InterPro" id="IPR012337">
    <property type="entry name" value="RNaseH-like_sf"/>
</dbReference>
<dbReference type="AlphaFoldDB" id="A0A941II71"/>
<dbReference type="InterPro" id="IPR054353">
    <property type="entry name" value="IstA-like_C"/>
</dbReference>
<comment type="similarity">
    <text evidence="1">Belongs to the transposase IS21/IS408/IS1162 family.</text>
</comment>
<dbReference type="Pfam" id="PF00665">
    <property type="entry name" value="rve"/>
    <property type="match status" value="1"/>
</dbReference>
<keyword evidence="4" id="KW-1185">Reference proteome</keyword>
<dbReference type="NCBIfam" id="NF033546">
    <property type="entry name" value="transpos_IS21"/>
    <property type="match status" value="1"/>
</dbReference>
<gene>
    <name evidence="3" type="primary">istA</name>
    <name evidence="3" type="ORF">KDK95_23635</name>
</gene>
<dbReference type="Pfam" id="PF22483">
    <property type="entry name" value="Mu-transpos_C_2"/>
    <property type="match status" value="1"/>
</dbReference>
<dbReference type="RefSeq" id="WP_212520453.1">
    <property type="nucleotide sequence ID" value="NZ_JAGSOH010000081.1"/>
</dbReference>
<evidence type="ECO:0000313" key="3">
    <source>
        <dbReference type="EMBL" id="MBR7829320.1"/>
    </source>
</evidence>
<dbReference type="Pfam" id="PF02796">
    <property type="entry name" value="HTH_7"/>
    <property type="match status" value="1"/>
</dbReference>
<reference evidence="3" key="1">
    <citation type="submission" date="2021-04" db="EMBL/GenBank/DDBJ databases">
        <title>Genome based classification of Actinospica acidithermotolerans sp. nov., an actinobacterium isolated from an Indonesian hot spring.</title>
        <authorList>
            <person name="Kusuma A.B."/>
            <person name="Putra K.E."/>
            <person name="Nafisah S."/>
            <person name="Loh J."/>
            <person name="Nouioui I."/>
            <person name="Goodfellow M."/>
        </authorList>
    </citation>
    <scope>NUCLEOTIDE SEQUENCE</scope>
    <source>
        <strain evidence="3">MGRD01-02</strain>
    </source>
</reference>
<feature type="domain" description="Integrase catalytic" evidence="2">
    <location>
        <begin position="111"/>
        <end position="285"/>
    </location>
</feature>
<dbReference type="Proteomes" id="UP000676325">
    <property type="component" value="Unassembled WGS sequence"/>
</dbReference>
<sequence length="416" mass="46073">MISVEDWAEIRRLHRAEAMPVRAIARQLGIARNTVRRAIADDAPPKYRRASKGSIVDAVEPQIRELLESWPEMPATVIAERIGWERGLTVLKERVRELRPVYRPVDPASRTVYEPGELAQCDLWFPPVDVPLGFGQVGRPPVLVIVSGYSRWIAARMLPSRSAADLIAGHWRLLADLGSVPRALVWDNEGAVGSWRPGGPRLTEQFAAFAGLLGVKFVLCKPRDPEAKGLVERANGYLETSFLPGRVFASPADFNIQLADWLAKANRRIHRALQARPADRIEADRSRMLALPPIAPPGWWKASLRLPRDHYVRLDTCDYSVHPLAVGRRIEVAADLDQVLVTCGEIEVARHVRCWARHQTITDPDHAAAAAAARSIAAVGRRRSPELTEVEERSLASYDRIFGVIDGGLSTGEGAA</sequence>
<dbReference type="Gene3D" id="3.30.420.10">
    <property type="entry name" value="Ribonuclease H-like superfamily/Ribonuclease H"/>
    <property type="match status" value="1"/>
</dbReference>
<dbReference type="PANTHER" id="PTHR35004">
    <property type="entry name" value="TRANSPOSASE RV3428C-RELATED"/>
    <property type="match status" value="1"/>
</dbReference>
<protein>
    <submittedName>
        <fullName evidence="3">IS21 family transposase</fullName>
    </submittedName>
</protein>
<comment type="caution">
    <text evidence="3">The sequence shown here is derived from an EMBL/GenBank/DDBJ whole genome shotgun (WGS) entry which is preliminary data.</text>
</comment>
<evidence type="ECO:0000256" key="1">
    <source>
        <dbReference type="ARBA" id="ARBA00009277"/>
    </source>
</evidence>
<dbReference type="PANTHER" id="PTHR35004:SF8">
    <property type="entry name" value="TRANSPOSASE RV3428C-RELATED"/>
    <property type="match status" value="1"/>
</dbReference>
<dbReference type="PROSITE" id="PS50994">
    <property type="entry name" value="INTEGRASE"/>
    <property type="match status" value="1"/>
</dbReference>
<dbReference type="InterPro" id="IPR036397">
    <property type="entry name" value="RNaseH_sf"/>
</dbReference>
<proteinExistence type="inferred from homology"/>
<accession>A0A941II71</accession>
<evidence type="ECO:0000313" key="4">
    <source>
        <dbReference type="Proteomes" id="UP000676325"/>
    </source>
</evidence>
<dbReference type="EMBL" id="JAGSOH010000081">
    <property type="protein sequence ID" value="MBR7829320.1"/>
    <property type="molecule type" value="Genomic_DNA"/>
</dbReference>
<dbReference type="GO" id="GO:0003677">
    <property type="term" value="F:DNA binding"/>
    <property type="evidence" value="ECO:0007669"/>
    <property type="project" value="InterPro"/>
</dbReference>
<name>A0A941II71_9ACTN</name>
<dbReference type="InterPro" id="IPR001584">
    <property type="entry name" value="Integrase_cat-core"/>
</dbReference>
<dbReference type="GO" id="GO:0000150">
    <property type="term" value="F:DNA strand exchange activity"/>
    <property type="evidence" value="ECO:0007669"/>
    <property type="project" value="InterPro"/>
</dbReference>
<dbReference type="SUPFAM" id="SSF53098">
    <property type="entry name" value="Ribonuclease H-like"/>
    <property type="match status" value="1"/>
</dbReference>
<dbReference type="InterPro" id="IPR006120">
    <property type="entry name" value="Resolvase_HTH_dom"/>
</dbReference>
<dbReference type="GO" id="GO:0015074">
    <property type="term" value="P:DNA integration"/>
    <property type="evidence" value="ECO:0007669"/>
    <property type="project" value="InterPro"/>
</dbReference>